<reference evidence="3 4" key="1">
    <citation type="submission" date="2014-08" db="EMBL/GenBank/DDBJ databases">
        <title>Genomic and Phenotypic Diversity of Colwellia psychrerythraea strains from Disparate Marine Basins.</title>
        <authorList>
            <person name="Techtmann S.M."/>
            <person name="Stelling S.C."/>
            <person name="Utturkar S.M."/>
            <person name="Alshibli N."/>
            <person name="Harris A."/>
            <person name="Brown S.D."/>
            <person name="Hazen T.C."/>
        </authorList>
    </citation>
    <scope>NUCLEOTIDE SEQUENCE [LARGE SCALE GENOMIC DNA]</scope>
    <source>
        <strain evidence="3 4">ND2E</strain>
    </source>
</reference>
<dbReference type="NCBIfam" id="NF005754">
    <property type="entry name" value="PRK07578.1"/>
    <property type="match status" value="1"/>
</dbReference>
<dbReference type="PATRIC" id="fig|28229.4.peg.3260"/>
<dbReference type="InterPro" id="IPR051122">
    <property type="entry name" value="SDR_DHRS6-like"/>
</dbReference>
<protein>
    <recommendedName>
        <fullName evidence="5">Short chain dehydrogenase</fullName>
    </recommendedName>
</protein>
<dbReference type="InterPro" id="IPR002347">
    <property type="entry name" value="SDR_fam"/>
</dbReference>
<evidence type="ECO:0008006" key="5">
    <source>
        <dbReference type="Google" id="ProtNLM"/>
    </source>
</evidence>
<evidence type="ECO:0000256" key="1">
    <source>
        <dbReference type="ARBA" id="ARBA00006484"/>
    </source>
</evidence>
<name>A0A099KD46_COLPS</name>
<accession>A0A099KD46</accession>
<dbReference type="EMBL" id="JQED01000045">
    <property type="protein sequence ID" value="KGJ88624.1"/>
    <property type="molecule type" value="Genomic_DNA"/>
</dbReference>
<dbReference type="RefSeq" id="WP_033094917.1">
    <property type="nucleotide sequence ID" value="NZ_JQED01000045.1"/>
</dbReference>
<comment type="caution">
    <text evidence="3">The sequence shown here is derived from an EMBL/GenBank/DDBJ whole genome shotgun (WGS) entry which is preliminary data.</text>
</comment>
<dbReference type="CDD" id="cd11731">
    <property type="entry name" value="Lin1944_like_SDR_c"/>
    <property type="match status" value="1"/>
</dbReference>
<dbReference type="OrthoDB" id="9787486at2"/>
<dbReference type="Proteomes" id="UP000029843">
    <property type="component" value="Unassembled WGS sequence"/>
</dbReference>
<dbReference type="PANTHER" id="PTHR43477:SF1">
    <property type="entry name" value="DIHYDROANTICAPSIN 7-DEHYDROGENASE"/>
    <property type="match status" value="1"/>
</dbReference>
<sequence length="202" mass="21528">MKILVIGASGTIGKQIVSALTDKHEIIQANYNSGDVKIDISDTTSIQSMFDTVGMVDAIVCATGEVAFNVFSELSRDEWDLGINSRLMGQVNLSQIGNQYLNDGGSITLTSGIIADYPIAYGTSAATLNGAIEHFVKAVAVELPKSIRINVVSPTVVTESLDIYGDYFPGFNSISAKDVAQYYLRSVLGVETGQVFKAFAGN</sequence>
<dbReference type="InterPro" id="IPR036291">
    <property type="entry name" value="NAD(P)-bd_dom_sf"/>
</dbReference>
<keyword evidence="2" id="KW-0560">Oxidoreductase</keyword>
<dbReference type="GO" id="GO:0016491">
    <property type="term" value="F:oxidoreductase activity"/>
    <property type="evidence" value="ECO:0007669"/>
    <property type="project" value="UniProtKB-KW"/>
</dbReference>
<dbReference type="Gene3D" id="3.40.50.720">
    <property type="entry name" value="NAD(P)-binding Rossmann-like Domain"/>
    <property type="match status" value="1"/>
</dbReference>
<proteinExistence type="inferred from homology"/>
<dbReference type="SUPFAM" id="SSF51735">
    <property type="entry name" value="NAD(P)-binding Rossmann-fold domains"/>
    <property type="match status" value="1"/>
</dbReference>
<dbReference type="Pfam" id="PF13561">
    <property type="entry name" value="adh_short_C2"/>
    <property type="match status" value="1"/>
</dbReference>
<organism evidence="3 4">
    <name type="scientific">Colwellia psychrerythraea</name>
    <name type="common">Vibrio psychroerythus</name>
    <dbReference type="NCBI Taxonomy" id="28229"/>
    <lineage>
        <taxon>Bacteria</taxon>
        <taxon>Pseudomonadati</taxon>
        <taxon>Pseudomonadota</taxon>
        <taxon>Gammaproteobacteria</taxon>
        <taxon>Alteromonadales</taxon>
        <taxon>Colwelliaceae</taxon>
        <taxon>Colwellia</taxon>
    </lineage>
</organism>
<evidence type="ECO:0000313" key="3">
    <source>
        <dbReference type="EMBL" id="KGJ88624.1"/>
    </source>
</evidence>
<evidence type="ECO:0000256" key="2">
    <source>
        <dbReference type="ARBA" id="ARBA00023002"/>
    </source>
</evidence>
<dbReference type="AlphaFoldDB" id="A0A099KD46"/>
<comment type="similarity">
    <text evidence="1">Belongs to the short-chain dehydrogenases/reductases (SDR) family.</text>
</comment>
<evidence type="ECO:0000313" key="4">
    <source>
        <dbReference type="Proteomes" id="UP000029843"/>
    </source>
</evidence>
<gene>
    <name evidence="3" type="ORF">ND2E_3922</name>
</gene>
<dbReference type="PRINTS" id="PR00081">
    <property type="entry name" value="GDHRDH"/>
</dbReference>
<dbReference type="PANTHER" id="PTHR43477">
    <property type="entry name" value="DIHYDROANTICAPSIN 7-DEHYDROGENASE"/>
    <property type="match status" value="1"/>
</dbReference>